<evidence type="ECO:0000313" key="1">
    <source>
        <dbReference type="EMBL" id="QHU28087.1"/>
    </source>
</evidence>
<protein>
    <submittedName>
        <fullName evidence="1">Uncharacterized protein</fullName>
    </submittedName>
</protein>
<organism evidence="1">
    <name type="scientific">viral metagenome</name>
    <dbReference type="NCBI Taxonomy" id="1070528"/>
    <lineage>
        <taxon>unclassified sequences</taxon>
        <taxon>metagenomes</taxon>
        <taxon>organismal metagenomes</taxon>
    </lineage>
</organism>
<reference evidence="1" key="1">
    <citation type="journal article" date="2020" name="Nature">
        <title>Giant virus diversity and host interactions through global metagenomics.</title>
        <authorList>
            <person name="Schulz F."/>
            <person name="Roux S."/>
            <person name="Paez-Espino D."/>
            <person name="Jungbluth S."/>
            <person name="Walsh D.A."/>
            <person name="Denef V.J."/>
            <person name="McMahon K.D."/>
            <person name="Konstantinidis K.T."/>
            <person name="Eloe-Fadrosh E.A."/>
            <person name="Kyrpides N.C."/>
            <person name="Woyke T."/>
        </authorList>
    </citation>
    <scope>NUCLEOTIDE SEQUENCE</scope>
    <source>
        <strain evidence="1">GVMAG-M-3300027770-17</strain>
    </source>
</reference>
<accession>A0A6C0LCC1</accession>
<dbReference type="EMBL" id="MN740468">
    <property type="protein sequence ID" value="QHU28087.1"/>
    <property type="molecule type" value="Genomic_DNA"/>
</dbReference>
<proteinExistence type="predicted"/>
<sequence>MRRSVSNSKSFQSNGSYHNKQIQITKSEILDKIKDFNNRKSSKEQTLNDLELIQRKIDAKLKSFRSN</sequence>
<name>A0A6C0LCC1_9ZZZZ</name>
<dbReference type="AlphaFoldDB" id="A0A6C0LCC1"/>